<feature type="transmembrane region" description="Helical" evidence="1">
    <location>
        <begin position="382"/>
        <end position="409"/>
    </location>
</feature>
<comment type="caution">
    <text evidence="2">The sequence shown here is derived from an EMBL/GenBank/DDBJ whole genome shotgun (WGS) entry which is preliminary data.</text>
</comment>
<keyword evidence="1" id="KW-0812">Transmembrane</keyword>
<feature type="transmembrane region" description="Helical" evidence="1">
    <location>
        <begin position="109"/>
        <end position="129"/>
    </location>
</feature>
<gene>
    <name evidence="2" type="ORF">HNR42_001029</name>
</gene>
<accession>A0A841I0H3</accession>
<dbReference type="EMBL" id="JACHHG010000003">
    <property type="protein sequence ID" value="MBB6097612.1"/>
    <property type="molecule type" value="Genomic_DNA"/>
</dbReference>
<reference evidence="2 3" key="1">
    <citation type="submission" date="2020-08" db="EMBL/GenBank/DDBJ databases">
        <title>Genomic Encyclopedia of Type Strains, Phase IV (KMG-IV): sequencing the most valuable type-strain genomes for metagenomic binning, comparative biology and taxonomic classification.</title>
        <authorList>
            <person name="Goeker M."/>
        </authorList>
    </citation>
    <scope>NUCLEOTIDE SEQUENCE [LARGE SCALE GENOMIC DNA]</scope>
    <source>
        <strain evidence="2 3">DSM 21458</strain>
    </source>
</reference>
<feature type="transmembrane region" description="Helical" evidence="1">
    <location>
        <begin position="244"/>
        <end position="265"/>
    </location>
</feature>
<feature type="transmembrane region" description="Helical" evidence="1">
    <location>
        <begin position="78"/>
        <end position="97"/>
    </location>
</feature>
<keyword evidence="3" id="KW-1185">Reference proteome</keyword>
<sequence>MAWICLFYQPLSVLAYALSGSSVKFALLRPLLLMGMALLLLLLLRFRASALWLLVLTQMLLAVVLLGAWQSTAIEPDGLAVASLLTVVFSALLAMNVPAFSQTFERSACIAVILTCLPMGALGVLQYVLNEPLLLEASLGARNLNLQDINYIWGFHDQTRAFGLFYSNGYYAFVLNLAVLLTYALALSQGRKWGRWGWFLLFLGLLGAEYMALTRTGLVQTGVGIVLIHLIRGLSRYSAKGRRVLIASLVVTVVSAAALLTYAAIAVGGASNPGGLGDSQSLGIRYRNWQQILSQVRPEHPEFWWGQLLTANDLVIQAGKLRPAQDLTNSDEIIVDNGYIANLLFGGVIFVLLVLAIHLLACYDAVRAAVRLRSIYSTAMAAFLISALIYNIFGTMNDMILLVVIYYYLTRRVTGTQTSGKAPFYPLAPRRIRTF</sequence>
<feature type="transmembrane region" description="Helical" evidence="1">
    <location>
        <begin position="169"/>
        <end position="186"/>
    </location>
</feature>
<dbReference type="RefSeq" id="WP_183985222.1">
    <property type="nucleotide sequence ID" value="NZ_JACHHG010000003.1"/>
</dbReference>
<organism evidence="2 3">
    <name type="scientific">Deinobacterium chartae</name>
    <dbReference type="NCBI Taxonomy" id="521158"/>
    <lineage>
        <taxon>Bacteria</taxon>
        <taxon>Thermotogati</taxon>
        <taxon>Deinococcota</taxon>
        <taxon>Deinococci</taxon>
        <taxon>Deinococcales</taxon>
        <taxon>Deinococcaceae</taxon>
        <taxon>Deinobacterium</taxon>
    </lineage>
</organism>
<feature type="transmembrane region" description="Helical" evidence="1">
    <location>
        <begin position="27"/>
        <end position="44"/>
    </location>
</feature>
<feature type="transmembrane region" description="Helical" evidence="1">
    <location>
        <begin position="218"/>
        <end position="235"/>
    </location>
</feature>
<dbReference type="AlphaFoldDB" id="A0A841I0H3"/>
<feature type="transmembrane region" description="Helical" evidence="1">
    <location>
        <begin position="51"/>
        <end position="72"/>
    </location>
</feature>
<proteinExistence type="predicted"/>
<feature type="transmembrane region" description="Helical" evidence="1">
    <location>
        <begin position="193"/>
        <end position="212"/>
    </location>
</feature>
<name>A0A841I0H3_9DEIO</name>
<evidence type="ECO:0000313" key="3">
    <source>
        <dbReference type="Proteomes" id="UP000569951"/>
    </source>
</evidence>
<keyword evidence="1" id="KW-1133">Transmembrane helix</keyword>
<protein>
    <submittedName>
        <fullName evidence="2">Uncharacterized protein</fullName>
    </submittedName>
</protein>
<evidence type="ECO:0000256" key="1">
    <source>
        <dbReference type="SAM" id="Phobius"/>
    </source>
</evidence>
<evidence type="ECO:0000313" key="2">
    <source>
        <dbReference type="EMBL" id="MBB6097612.1"/>
    </source>
</evidence>
<feature type="transmembrane region" description="Helical" evidence="1">
    <location>
        <begin position="339"/>
        <end position="361"/>
    </location>
</feature>
<dbReference type="Proteomes" id="UP000569951">
    <property type="component" value="Unassembled WGS sequence"/>
</dbReference>
<keyword evidence="1" id="KW-0472">Membrane</keyword>